<evidence type="ECO:0000313" key="8">
    <source>
        <dbReference type="Proteomes" id="UP000078368"/>
    </source>
</evidence>
<sequence length="519" mass="55656">MASASVDGPLVIAIDSSTTSTKAIIVDVEGNVISLGRREIALLSPEQGFGEHDPRQWWTSTREAVGEAVGKLTPAEKERIKAFGITHQRESFAPFTADGTPLRNGILWLDIRAADQILRYGTPEIHQLSGKPADVTPAIYKMAWVKEHQPDLWASAEKITTVSGYIAFCLTGKWVDSTACSDSLGLFDIAKLDYDERLLEIAGVRREQMADLVKPGQTLGALKPELAKEWGIAEIPIVAGCGDGQAAGVGAAAVTPDVAYLNMGTAVNAGVTSPEYQFGQVYRTLAGGIPDTYILEVLQSSGNYLATWFRRALGKPELAGAPDPELEALAAARTPGSGGLITLPYWNAVQSPYWDPIARGAVVGWRGTHGKGSMYRSLLEAICIEMSRSLHAMEEATGVKLTAVRGMGGGLRSPLWRQIMTDAIGLPITGCKEEEISALGAAVIAMASTGVFGDTSIATAAQKMAQFTDKSEPNMDEHEVYAELGEIQGRLYSNLKETNDLLHEFAKRHPDAELSGAEE</sequence>
<keyword evidence="4 7" id="KW-0418">Kinase</keyword>
<organism evidence="7 8">
    <name type="scientific">Peptidiphaga gingivicola</name>
    <dbReference type="NCBI Taxonomy" id="2741497"/>
    <lineage>
        <taxon>Bacteria</taxon>
        <taxon>Bacillati</taxon>
        <taxon>Actinomycetota</taxon>
        <taxon>Actinomycetes</taxon>
        <taxon>Actinomycetales</taxon>
        <taxon>Actinomycetaceae</taxon>
        <taxon>Peptidiphaga</taxon>
    </lineage>
</organism>
<evidence type="ECO:0000313" key="7">
    <source>
        <dbReference type="EMBL" id="OAP85741.1"/>
    </source>
</evidence>
<accession>A0A179B3S5</accession>
<dbReference type="STRING" id="1823756.A4H34_00630"/>
<evidence type="ECO:0000256" key="3">
    <source>
        <dbReference type="ARBA" id="ARBA00022679"/>
    </source>
</evidence>
<keyword evidence="8" id="KW-1185">Reference proteome</keyword>
<evidence type="ECO:0000256" key="4">
    <source>
        <dbReference type="ARBA" id="ARBA00022777"/>
    </source>
</evidence>
<keyword evidence="2" id="KW-0119">Carbohydrate metabolism</keyword>
<evidence type="ECO:0000256" key="2">
    <source>
        <dbReference type="ARBA" id="ARBA00022629"/>
    </source>
</evidence>
<dbReference type="OrthoDB" id="9805576at2"/>
<dbReference type="InterPro" id="IPR050406">
    <property type="entry name" value="FGGY_Carb_Kinase"/>
</dbReference>
<dbReference type="EMBL" id="LVZK01000001">
    <property type="protein sequence ID" value="OAP85741.1"/>
    <property type="molecule type" value="Genomic_DNA"/>
</dbReference>
<dbReference type="InterPro" id="IPR000577">
    <property type="entry name" value="Carb_kinase_FGGY"/>
</dbReference>
<evidence type="ECO:0000256" key="1">
    <source>
        <dbReference type="ARBA" id="ARBA00009156"/>
    </source>
</evidence>
<dbReference type="CDD" id="cd07779">
    <property type="entry name" value="ASKHA_NBD_FGGY_YgcE-like"/>
    <property type="match status" value="1"/>
</dbReference>
<gene>
    <name evidence="7" type="ORF">A4H34_00630</name>
</gene>
<protein>
    <submittedName>
        <fullName evidence="7">Xylulose kinase</fullName>
    </submittedName>
</protein>
<dbReference type="SUPFAM" id="SSF53067">
    <property type="entry name" value="Actin-like ATPase domain"/>
    <property type="match status" value="2"/>
</dbReference>
<dbReference type="AlphaFoldDB" id="A0A179B3S5"/>
<dbReference type="GO" id="GO:0042732">
    <property type="term" value="P:D-xylose metabolic process"/>
    <property type="evidence" value="ECO:0007669"/>
    <property type="project" value="UniProtKB-KW"/>
</dbReference>
<comment type="caution">
    <text evidence="7">The sequence shown here is derived from an EMBL/GenBank/DDBJ whole genome shotgun (WGS) entry which is preliminary data.</text>
</comment>
<dbReference type="PIRSF" id="PIRSF000538">
    <property type="entry name" value="GlpK"/>
    <property type="match status" value="1"/>
</dbReference>
<dbReference type="PANTHER" id="PTHR43095:SF5">
    <property type="entry name" value="XYLULOSE KINASE"/>
    <property type="match status" value="1"/>
</dbReference>
<dbReference type="Pfam" id="PF00370">
    <property type="entry name" value="FGGY_N"/>
    <property type="match status" value="1"/>
</dbReference>
<reference evidence="7 8" key="1">
    <citation type="submission" date="2016-04" db="EMBL/GenBank/DDBJ databases">
        <title>Peptidophaga gingivicola gen. nov., sp. nov., isolated from human subgingival plaque.</title>
        <authorList>
            <person name="Beall C.J."/>
            <person name="Mokrzan E.M."/>
            <person name="Griffen A.L."/>
            <person name="Leys E.J."/>
        </authorList>
    </citation>
    <scope>NUCLEOTIDE SEQUENCE [LARGE SCALE GENOMIC DNA]</scope>
    <source>
        <strain evidence="7 8">BA112</strain>
    </source>
</reference>
<feature type="domain" description="Carbohydrate kinase FGGY C-terminal" evidence="6">
    <location>
        <begin position="259"/>
        <end position="447"/>
    </location>
</feature>
<dbReference type="Pfam" id="PF02782">
    <property type="entry name" value="FGGY_C"/>
    <property type="match status" value="1"/>
</dbReference>
<comment type="similarity">
    <text evidence="1">Belongs to the FGGY kinase family.</text>
</comment>
<dbReference type="InterPro" id="IPR043129">
    <property type="entry name" value="ATPase_NBD"/>
</dbReference>
<keyword evidence="3" id="KW-0808">Transferase</keyword>
<dbReference type="Gene3D" id="3.30.420.40">
    <property type="match status" value="2"/>
</dbReference>
<dbReference type="GO" id="GO:0016301">
    <property type="term" value="F:kinase activity"/>
    <property type="evidence" value="ECO:0007669"/>
    <property type="project" value="UniProtKB-KW"/>
</dbReference>
<evidence type="ECO:0000259" key="6">
    <source>
        <dbReference type="Pfam" id="PF02782"/>
    </source>
</evidence>
<dbReference type="InterPro" id="IPR018485">
    <property type="entry name" value="FGGY_C"/>
</dbReference>
<dbReference type="RefSeq" id="WP_064230726.1">
    <property type="nucleotide sequence ID" value="NZ_LVZK01000001.1"/>
</dbReference>
<feature type="domain" description="Carbohydrate kinase FGGY N-terminal" evidence="5">
    <location>
        <begin position="11"/>
        <end position="250"/>
    </location>
</feature>
<dbReference type="PANTHER" id="PTHR43095">
    <property type="entry name" value="SUGAR KINASE"/>
    <property type="match status" value="1"/>
</dbReference>
<proteinExistence type="inferred from homology"/>
<dbReference type="InterPro" id="IPR018484">
    <property type="entry name" value="FGGY_N"/>
</dbReference>
<keyword evidence="2" id="KW-0859">Xylose metabolism</keyword>
<evidence type="ECO:0000259" key="5">
    <source>
        <dbReference type="Pfam" id="PF00370"/>
    </source>
</evidence>
<name>A0A179B3S5_9ACTO</name>
<dbReference type="Proteomes" id="UP000078368">
    <property type="component" value="Unassembled WGS sequence"/>
</dbReference>